<evidence type="ECO:0000313" key="2">
    <source>
        <dbReference type="EMBL" id="RZC23055.1"/>
    </source>
</evidence>
<proteinExistence type="predicted"/>
<keyword evidence="3" id="KW-1185">Reference proteome</keyword>
<dbReference type="Proteomes" id="UP000289340">
    <property type="component" value="Chromosome 2"/>
</dbReference>
<gene>
    <name evidence="2" type="ORF">D0Y65_002750</name>
</gene>
<organism evidence="2 3">
    <name type="scientific">Glycine soja</name>
    <name type="common">Wild soybean</name>
    <dbReference type="NCBI Taxonomy" id="3848"/>
    <lineage>
        <taxon>Eukaryota</taxon>
        <taxon>Viridiplantae</taxon>
        <taxon>Streptophyta</taxon>
        <taxon>Embryophyta</taxon>
        <taxon>Tracheophyta</taxon>
        <taxon>Spermatophyta</taxon>
        <taxon>Magnoliopsida</taxon>
        <taxon>eudicotyledons</taxon>
        <taxon>Gunneridae</taxon>
        <taxon>Pentapetalae</taxon>
        <taxon>rosids</taxon>
        <taxon>fabids</taxon>
        <taxon>Fabales</taxon>
        <taxon>Fabaceae</taxon>
        <taxon>Papilionoideae</taxon>
        <taxon>50 kb inversion clade</taxon>
        <taxon>NPAAA clade</taxon>
        <taxon>indigoferoid/millettioid clade</taxon>
        <taxon>Phaseoleae</taxon>
        <taxon>Glycine</taxon>
        <taxon>Glycine subgen. Soja</taxon>
    </lineage>
</organism>
<reference evidence="2 3" key="1">
    <citation type="submission" date="2018-09" db="EMBL/GenBank/DDBJ databases">
        <title>A high-quality reference genome of wild soybean provides a powerful tool to mine soybean genomes.</title>
        <authorList>
            <person name="Xie M."/>
            <person name="Chung C.Y.L."/>
            <person name="Li M.-W."/>
            <person name="Wong F.-L."/>
            <person name="Chan T.-F."/>
            <person name="Lam H.-M."/>
        </authorList>
    </citation>
    <scope>NUCLEOTIDE SEQUENCE [LARGE SCALE GENOMIC DNA]</scope>
    <source>
        <strain evidence="3">cv. W05</strain>
        <tissue evidence="2">Hypocotyl of etiolated seedlings</tissue>
    </source>
</reference>
<feature type="compositionally biased region" description="Polar residues" evidence="1">
    <location>
        <begin position="104"/>
        <end position="120"/>
    </location>
</feature>
<accession>A0A445LIQ5</accession>
<feature type="compositionally biased region" description="Polar residues" evidence="1">
    <location>
        <begin position="85"/>
        <end position="94"/>
    </location>
</feature>
<feature type="compositionally biased region" description="Low complexity" evidence="1">
    <location>
        <begin position="413"/>
        <end position="425"/>
    </location>
</feature>
<protein>
    <recommendedName>
        <fullName evidence="4">Glycine-rich protein</fullName>
    </recommendedName>
</protein>
<feature type="compositionally biased region" description="Gly residues" evidence="1">
    <location>
        <begin position="389"/>
        <end position="412"/>
    </location>
</feature>
<evidence type="ECO:0000256" key="1">
    <source>
        <dbReference type="SAM" id="MobiDB-lite"/>
    </source>
</evidence>
<feature type="region of interest" description="Disordered" evidence="1">
    <location>
        <begin position="84"/>
        <end position="120"/>
    </location>
</feature>
<feature type="compositionally biased region" description="Basic and acidic residues" evidence="1">
    <location>
        <begin position="364"/>
        <end position="373"/>
    </location>
</feature>
<dbReference type="PANTHER" id="PTHR37736:SF1">
    <property type="entry name" value="GLYCINE-RICH PROTEIN"/>
    <property type="match status" value="1"/>
</dbReference>
<sequence length="465" mass="50952">MAATASNNDVAAANDGPVMSLINKRLRALRKKLNRILAMEEAVTLGKPLNKEQEEVLRSKPSVLALIDELDKLRQPLATALSEELQINGTSSQNPRHETETENETLAESSGSTEPNSNSRNDVVVEDLLNLLYFGSLFDVKSDFASTMLTRTHERGCCLTYDYVTDDATDLLGEKDLDSISALRGLLVSRPADSSFSHKNALHRCVEHAKLWLAKSEQPIGPDADVTYAALREKLNKIMSSEYFTTTPEMKAPVEVAAAAAGGNYVSFHVPVHGSVVPVEVEQPVFQSQEKQTRNLEAEQIHFNSHCLSLLDEGTAIQGHGSEEDPSDPEGELLKDEVEAEAENAGEVVSVQHEQTNQQVDLEYNERDVEAKDQQSYPRRGYQNHRGGRGGGGRRGYSNGRGGRSGGRGGYQNGRNQYYDQPGNYYPRNNYYNNRGRGGRGGGYYNNHGAGGQVNHVAGDVGVQS</sequence>
<evidence type="ECO:0000313" key="3">
    <source>
        <dbReference type="Proteomes" id="UP000289340"/>
    </source>
</evidence>
<dbReference type="EMBL" id="QZWG01000002">
    <property type="protein sequence ID" value="RZC23055.1"/>
    <property type="molecule type" value="Genomic_DNA"/>
</dbReference>
<dbReference type="PANTHER" id="PTHR37736">
    <property type="entry name" value="GLYCINE-RICH PROTEIN"/>
    <property type="match status" value="1"/>
</dbReference>
<name>A0A445LIQ5_GLYSO</name>
<comment type="caution">
    <text evidence="2">The sequence shown here is derived from an EMBL/GenBank/DDBJ whole genome shotgun (WGS) entry which is preliminary data.</text>
</comment>
<evidence type="ECO:0008006" key="4">
    <source>
        <dbReference type="Google" id="ProtNLM"/>
    </source>
</evidence>
<dbReference type="AlphaFoldDB" id="A0A445LIQ5"/>
<feature type="region of interest" description="Disordered" evidence="1">
    <location>
        <begin position="341"/>
        <end position="425"/>
    </location>
</feature>